<evidence type="ECO:0000256" key="7">
    <source>
        <dbReference type="ARBA" id="ARBA00022989"/>
    </source>
</evidence>
<protein>
    <recommendedName>
        <fullName evidence="11">Cytochrome c oxidase polypeptide V</fullName>
    </recommendedName>
</protein>
<evidence type="ECO:0000256" key="5">
    <source>
        <dbReference type="ARBA" id="ARBA00022792"/>
    </source>
</evidence>
<dbReference type="PANTHER" id="PTHR10707:SF10">
    <property type="entry name" value="CYTOCHROME C OXIDASE SUBUNIT 4"/>
    <property type="match status" value="1"/>
</dbReference>
<sequence length="320" mass="35336">MLRSSILRAASSAPSVARPVVRAPKLAQAICAQQSRQAHAISNPTLADIEKRWEQMPPEEQADLWMSLRDRMKVDWKELTPQEKKAAYWIAFGPHGPRAVAPPDETKKIILYTILGVAAAGALFGFTRIFAGPPPPTMTKEYQEASEEYLKVPFPRVPNVEAERDKLTHGTVARFRAHYRLQGYAHPEQAGSQGQGRVKSPYQSIVARHNGLWSIQSRFLLLNVRIVRDAAARLAGGLLVWSWTGAASHAAVQKIEEALLTTAPTGSRARLPQAHKVCNKTAGRRGTKQKARVDTIASIQTGHPMQISTRLVPDMRKAVV</sequence>
<keyword evidence="9" id="KW-0496">Mitochondrion</keyword>
<gene>
    <name evidence="13" type="ORF">BK809_0000123</name>
</gene>
<comment type="caution">
    <text evidence="13">The sequence shown here is derived from an EMBL/GenBank/DDBJ whole genome shotgun (WGS) entry which is preliminary data.</text>
</comment>
<dbReference type="InterPro" id="IPR004203">
    <property type="entry name" value="Cyt_c_oxidase_su4_fam"/>
</dbReference>
<dbReference type="Gene3D" id="1.10.442.10">
    <property type="entry name" value="Cytochrome c oxidase subunit IV"/>
    <property type="match status" value="1"/>
</dbReference>
<proteinExistence type="inferred from homology"/>
<feature type="transmembrane region" description="Helical" evidence="12">
    <location>
        <begin position="109"/>
        <end position="131"/>
    </location>
</feature>
<evidence type="ECO:0000256" key="8">
    <source>
        <dbReference type="ARBA" id="ARBA00023002"/>
    </source>
</evidence>
<keyword evidence="6" id="KW-0809">Transit peptide</keyword>
<keyword evidence="4 12" id="KW-0812">Transmembrane</keyword>
<reference evidence="13 14" key="1">
    <citation type="submission" date="2017-01" db="EMBL/GenBank/DDBJ databases">
        <title>Draft genome sequence of Diplodia seriata F98.1, a fungal species involved in grapevine trunk diseases.</title>
        <authorList>
            <person name="Robert-Siegwald G."/>
            <person name="Vallet J."/>
            <person name="Abou-Mansour E."/>
            <person name="Xu J."/>
            <person name="Rey P."/>
            <person name="Bertsch C."/>
            <person name="Rego C."/>
            <person name="Larignon P."/>
            <person name="Fontaine F."/>
            <person name="Lebrun M.-H."/>
        </authorList>
    </citation>
    <scope>NUCLEOTIDE SEQUENCE [LARGE SCALE GENOMIC DNA]</scope>
    <source>
        <strain evidence="13 14">F98.1</strain>
    </source>
</reference>
<evidence type="ECO:0000256" key="1">
    <source>
        <dbReference type="ARBA" id="ARBA00004434"/>
    </source>
</evidence>
<evidence type="ECO:0000256" key="3">
    <source>
        <dbReference type="ARBA" id="ARBA00008135"/>
    </source>
</evidence>
<comment type="similarity">
    <text evidence="3">Belongs to the cytochrome c oxidase IV family.</text>
</comment>
<dbReference type="Proteomes" id="UP000190776">
    <property type="component" value="Unassembled WGS sequence"/>
</dbReference>
<evidence type="ECO:0000256" key="6">
    <source>
        <dbReference type="ARBA" id="ARBA00022946"/>
    </source>
</evidence>
<keyword evidence="10 12" id="KW-0472">Membrane</keyword>
<dbReference type="SUPFAM" id="SSF81406">
    <property type="entry name" value="Mitochondrial cytochrome c oxidase subunit IV"/>
    <property type="match status" value="1"/>
</dbReference>
<evidence type="ECO:0000256" key="12">
    <source>
        <dbReference type="SAM" id="Phobius"/>
    </source>
</evidence>
<dbReference type="Pfam" id="PF02936">
    <property type="entry name" value="COX4"/>
    <property type="match status" value="1"/>
</dbReference>
<dbReference type="GO" id="GO:0005743">
    <property type="term" value="C:mitochondrial inner membrane"/>
    <property type="evidence" value="ECO:0007669"/>
    <property type="project" value="UniProtKB-SubCell"/>
</dbReference>
<evidence type="ECO:0000256" key="4">
    <source>
        <dbReference type="ARBA" id="ARBA00022692"/>
    </source>
</evidence>
<keyword evidence="5" id="KW-0999">Mitochondrion inner membrane</keyword>
<dbReference type="OrthoDB" id="186013at2759"/>
<dbReference type="FunFam" id="1.10.442.10:FF:000002">
    <property type="entry name" value="Cytochrome c oxidase subunit V"/>
    <property type="match status" value="1"/>
</dbReference>
<evidence type="ECO:0000313" key="14">
    <source>
        <dbReference type="Proteomes" id="UP000190776"/>
    </source>
</evidence>
<dbReference type="CDD" id="cd00922">
    <property type="entry name" value="Cyt_c_Oxidase_IV"/>
    <property type="match status" value="1"/>
</dbReference>
<comment type="pathway">
    <text evidence="2">Energy metabolism; oxidative phosphorylation.</text>
</comment>
<evidence type="ECO:0000256" key="11">
    <source>
        <dbReference type="ARBA" id="ARBA00081365"/>
    </source>
</evidence>
<name>A0A1S8BGY4_9PEZI</name>
<organism evidence="13 14">
    <name type="scientific">Diplodia seriata</name>
    <dbReference type="NCBI Taxonomy" id="420778"/>
    <lineage>
        <taxon>Eukaryota</taxon>
        <taxon>Fungi</taxon>
        <taxon>Dikarya</taxon>
        <taxon>Ascomycota</taxon>
        <taxon>Pezizomycotina</taxon>
        <taxon>Dothideomycetes</taxon>
        <taxon>Dothideomycetes incertae sedis</taxon>
        <taxon>Botryosphaeriales</taxon>
        <taxon>Botryosphaeriaceae</taxon>
        <taxon>Diplodia</taxon>
    </lineage>
</organism>
<dbReference type="GO" id="GO:0045277">
    <property type="term" value="C:respiratory chain complex IV"/>
    <property type="evidence" value="ECO:0007669"/>
    <property type="project" value="InterPro"/>
</dbReference>
<dbReference type="GO" id="GO:0016491">
    <property type="term" value="F:oxidoreductase activity"/>
    <property type="evidence" value="ECO:0007669"/>
    <property type="project" value="UniProtKB-KW"/>
</dbReference>
<evidence type="ECO:0000256" key="10">
    <source>
        <dbReference type="ARBA" id="ARBA00023136"/>
    </source>
</evidence>
<accession>A0A1S8BGY4</accession>
<dbReference type="AlphaFoldDB" id="A0A1S8BGY4"/>
<evidence type="ECO:0000256" key="2">
    <source>
        <dbReference type="ARBA" id="ARBA00004673"/>
    </source>
</evidence>
<comment type="subcellular location">
    <subcellularLocation>
        <location evidence="1">Mitochondrion inner membrane</location>
        <topology evidence="1">Single-pass membrane protein</topology>
    </subcellularLocation>
</comment>
<dbReference type="PANTHER" id="PTHR10707">
    <property type="entry name" value="CYTOCHROME C OXIDASE SUBUNIT IV"/>
    <property type="match status" value="1"/>
</dbReference>
<dbReference type="InterPro" id="IPR036639">
    <property type="entry name" value="Cyt_c_oxidase_su4_sf"/>
</dbReference>
<evidence type="ECO:0000313" key="13">
    <source>
        <dbReference type="EMBL" id="OMP86719.1"/>
    </source>
</evidence>
<dbReference type="STRING" id="420778.A0A1S8BGY4"/>
<dbReference type="EMBL" id="MSZU01000079">
    <property type="protein sequence ID" value="OMP86719.1"/>
    <property type="molecule type" value="Genomic_DNA"/>
</dbReference>
<evidence type="ECO:0000256" key="9">
    <source>
        <dbReference type="ARBA" id="ARBA00023128"/>
    </source>
</evidence>
<keyword evidence="7 12" id="KW-1133">Transmembrane helix</keyword>
<keyword evidence="8" id="KW-0560">Oxidoreductase</keyword>
<dbReference type="GO" id="GO:0006123">
    <property type="term" value="P:mitochondrial electron transport, cytochrome c to oxygen"/>
    <property type="evidence" value="ECO:0007669"/>
    <property type="project" value="InterPro"/>
</dbReference>